<name>A0A926F102_9FIRM</name>
<evidence type="ECO:0000313" key="3">
    <source>
        <dbReference type="Proteomes" id="UP000601522"/>
    </source>
</evidence>
<evidence type="ECO:0000313" key="2">
    <source>
        <dbReference type="EMBL" id="MBC8589900.1"/>
    </source>
</evidence>
<dbReference type="EMBL" id="JACRTK010000001">
    <property type="protein sequence ID" value="MBC8589900.1"/>
    <property type="molecule type" value="Genomic_DNA"/>
</dbReference>
<keyword evidence="3" id="KW-1185">Reference proteome</keyword>
<keyword evidence="1" id="KW-0472">Membrane</keyword>
<keyword evidence="1" id="KW-1133">Transmembrane helix</keyword>
<dbReference type="RefSeq" id="WP_249322712.1">
    <property type="nucleotide sequence ID" value="NZ_JACRTK010000001.1"/>
</dbReference>
<gene>
    <name evidence="2" type="ORF">H8689_01925</name>
</gene>
<dbReference type="AlphaFoldDB" id="A0A926F102"/>
<accession>A0A926F102</accession>
<dbReference type="Proteomes" id="UP000601522">
    <property type="component" value="Unassembled WGS sequence"/>
</dbReference>
<protein>
    <submittedName>
        <fullName evidence="2">Uncharacterized protein</fullName>
    </submittedName>
</protein>
<feature type="transmembrane region" description="Helical" evidence="1">
    <location>
        <begin position="54"/>
        <end position="72"/>
    </location>
</feature>
<comment type="caution">
    <text evidence="2">The sequence shown here is derived from an EMBL/GenBank/DDBJ whole genome shotgun (WGS) entry which is preliminary data.</text>
</comment>
<proteinExistence type="predicted"/>
<organism evidence="2 3">
    <name type="scientific">Wansuia hejianensis</name>
    <dbReference type="NCBI Taxonomy" id="2763667"/>
    <lineage>
        <taxon>Bacteria</taxon>
        <taxon>Bacillati</taxon>
        <taxon>Bacillota</taxon>
        <taxon>Clostridia</taxon>
        <taxon>Lachnospirales</taxon>
        <taxon>Lachnospiraceae</taxon>
        <taxon>Wansuia</taxon>
    </lineage>
</organism>
<keyword evidence="1" id="KW-0812">Transmembrane</keyword>
<reference evidence="2 3" key="1">
    <citation type="submission" date="2020-08" db="EMBL/GenBank/DDBJ databases">
        <title>Genome public.</title>
        <authorList>
            <person name="Liu C."/>
            <person name="Sun Q."/>
        </authorList>
    </citation>
    <scope>NUCLEOTIDE SEQUENCE [LARGE SCALE GENOMIC DNA]</scope>
    <source>
        <strain evidence="2 3">NSJ-26</strain>
    </source>
</reference>
<evidence type="ECO:0000256" key="1">
    <source>
        <dbReference type="SAM" id="Phobius"/>
    </source>
</evidence>
<sequence>MKLGHDGLDIASSKVMDDGDYKNETVNIRYLTSSYIKNINGVGKFAFVSDHEHHLLSLLYILVTLFLVKAVFKALGVE</sequence>